<sequence length="282" mass="32879">MRLQSRETVEVYEGRPKRGRKRKISSQSRGDRKKLFNTNKPHINSRGNAYQEKIFDPTFECLCSRECTSAVPIENRQRLFNQFWNMGSFEGRRALLMTSVRQEEIKQTRYYSIYGTSVCTKALLGTLQINDSRVYTAINKYLNCDTFCDLRGKLSGGWNVLPQSKTVEVRRHIDSFPKYVSHYTREKTDSKYLNPHFNLRFKHPKIDTCLKCDIYKVEAKATKLQMIEKWHRAHLAWGESLQAQMKADCAAAKVDSDFETLIFDFRSRTSPQASPIINFKSS</sequence>
<protein>
    <submittedName>
        <fullName evidence="2">Uncharacterized protein</fullName>
    </submittedName>
</protein>
<feature type="region of interest" description="Disordered" evidence="1">
    <location>
        <begin position="1"/>
        <end position="44"/>
    </location>
</feature>
<comment type="caution">
    <text evidence="2">The sequence shown here is derived from an EMBL/GenBank/DDBJ whole genome shotgun (WGS) entry which is preliminary data.</text>
</comment>
<dbReference type="PANTHER" id="PTHR10773">
    <property type="entry name" value="DNA-DIRECTED RNA POLYMERASES I, II, AND III SUBUNIT RPABC2"/>
    <property type="match status" value="1"/>
</dbReference>
<reference evidence="2" key="1">
    <citation type="submission" date="2022-07" db="EMBL/GenBank/DDBJ databases">
        <authorList>
            <person name="Trinca V."/>
            <person name="Uliana J.V.C."/>
            <person name="Torres T.T."/>
            <person name="Ward R.J."/>
            <person name="Monesi N."/>
        </authorList>
    </citation>
    <scope>NUCLEOTIDE SEQUENCE</scope>
    <source>
        <strain evidence="2">HSMRA1968</strain>
        <tissue evidence="2">Whole embryos</tissue>
    </source>
</reference>
<dbReference type="EMBL" id="WJQU01000002">
    <property type="protein sequence ID" value="KAJ6643401.1"/>
    <property type="molecule type" value="Genomic_DNA"/>
</dbReference>
<dbReference type="Proteomes" id="UP001151699">
    <property type="component" value="Chromosome B"/>
</dbReference>
<accession>A0A9Q0N5U1</accession>
<name>A0A9Q0N5U1_9DIPT</name>
<dbReference type="AlphaFoldDB" id="A0A9Q0N5U1"/>
<dbReference type="PANTHER" id="PTHR10773:SF19">
    <property type="match status" value="1"/>
</dbReference>
<feature type="compositionally biased region" description="Basic and acidic residues" evidence="1">
    <location>
        <begin position="1"/>
        <end position="16"/>
    </location>
</feature>
<evidence type="ECO:0000313" key="2">
    <source>
        <dbReference type="EMBL" id="KAJ6643401.1"/>
    </source>
</evidence>
<evidence type="ECO:0000313" key="3">
    <source>
        <dbReference type="Proteomes" id="UP001151699"/>
    </source>
</evidence>
<organism evidence="2 3">
    <name type="scientific">Pseudolycoriella hygida</name>
    <dbReference type="NCBI Taxonomy" id="35572"/>
    <lineage>
        <taxon>Eukaryota</taxon>
        <taxon>Metazoa</taxon>
        <taxon>Ecdysozoa</taxon>
        <taxon>Arthropoda</taxon>
        <taxon>Hexapoda</taxon>
        <taxon>Insecta</taxon>
        <taxon>Pterygota</taxon>
        <taxon>Neoptera</taxon>
        <taxon>Endopterygota</taxon>
        <taxon>Diptera</taxon>
        <taxon>Nematocera</taxon>
        <taxon>Sciaroidea</taxon>
        <taxon>Sciaridae</taxon>
        <taxon>Pseudolycoriella</taxon>
    </lineage>
</organism>
<keyword evidence="3" id="KW-1185">Reference proteome</keyword>
<evidence type="ECO:0000256" key="1">
    <source>
        <dbReference type="SAM" id="MobiDB-lite"/>
    </source>
</evidence>
<dbReference type="OrthoDB" id="7788303at2759"/>
<proteinExistence type="predicted"/>
<gene>
    <name evidence="2" type="ORF">Bhyg_08362</name>
</gene>